<dbReference type="PROSITE" id="PS50948">
    <property type="entry name" value="PAN"/>
    <property type="match status" value="1"/>
</dbReference>
<protein>
    <submittedName>
        <fullName evidence="6">PAN domain-containing protein</fullName>
    </submittedName>
</protein>
<dbReference type="EMBL" id="JAAQPE010000695">
    <property type="protein sequence ID" value="KAF5656777.1"/>
    <property type="molecule type" value="Genomic_DNA"/>
</dbReference>
<keyword evidence="1" id="KW-0677">Repeat</keyword>
<keyword evidence="7" id="KW-1185">Reference proteome</keyword>
<sequence>MKIDTGTFFFSLLLVGSDILVNAQSSYKCPEDKDKTIIRNDKNYRLHCAEGIRGLAFETVPGDDAVQCAEACAANSACKHVTHNGKTSMCELKKDGELFPYTRQPYMTWYFIGEVATAPITGDTGDNAQKPETGDASTGPSDNSSSKTSYSCPEDNLETYTTGGITYELRCGHGHATGHWRPEPAETLKECADRCAAIEECNSCDFQRHTKECYLMKAPSVSTPWSGNLGDAWYPAQCPDVRATKASEKPEVTSDISCPENDGKISEGSDGTWFYLQCCTTTDTAAVLDLVPVSNEKECLEKCVISKKCKSFTYTAPGGSTSNCKLYGHGKFSQLKQPGALYAFATDPPTEESKVPNTKLCSTKCPDAHGQLFVSPTGEITCDKRHGTTYLKIDRRPSFEACMSACAAMTACHSAEYEPRTQKCYYGNNHNQPGIDAKAFMSAHSLGCAGACSTCKKGCDGLDDEPLPPDVPGCDGDHGSIITSGGEDFRLQCRHCYRSNSSFKAEGAMNMGDCAKACADNSNCHGANWMGPVTGCWMHPAAETNGEAVQFYRDSRCDALMPQNRGLANFGNAKVDNPPFITRDW</sequence>
<feature type="chain" id="PRO_5034914199" evidence="4">
    <location>
        <begin position="24"/>
        <end position="585"/>
    </location>
</feature>
<evidence type="ECO:0000256" key="3">
    <source>
        <dbReference type="SAM" id="MobiDB-lite"/>
    </source>
</evidence>
<evidence type="ECO:0000256" key="1">
    <source>
        <dbReference type="ARBA" id="ARBA00022737"/>
    </source>
</evidence>
<feature type="compositionally biased region" description="Polar residues" evidence="3">
    <location>
        <begin position="135"/>
        <end position="151"/>
    </location>
</feature>
<feature type="domain" description="Apple" evidence="5">
    <location>
        <begin position="279"/>
        <end position="348"/>
    </location>
</feature>
<organism evidence="6 7">
    <name type="scientific">Fusarium circinatum</name>
    <name type="common">Pitch canker fungus</name>
    <name type="synonym">Gibberella circinata</name>
    <dbReference type="NCBI Taxonomy" id="48490"/>
    <lineage>
        <taxon>Eukaryota</taxon>
        <taxon>Fungi</taxon>
        <taxon>Dikarya</taxon>
        <taxon>Ascomycota</taxon>
        <taxon>Pezizomycotina</taxon>
        <taxon>Sordariomycetes</taxon>
        <taxon>Hypocreomycetidae</taxon>
        <taxon>Hypocreales</taxon>
        <taxon>Nectriaceae</taxon>
        <taxon>Fusarium</taxon>
        <taxon>Fusarium fujikuroi species complex</taxon>
    </lineage>
</organism>
<keyword evidence="2" id="KW-1015">Disulfide bond</keyword>
<dbReference type="GO" id="GO:0005576">
    <property type="term" value="C:extracellular region"/>
    <property type="evidence" value="ECO:0007669"/>
    <property type="project" value="InterPro"/>
</dbReference>
<reference evidence="7" key="1">
    <citation type="journal article" date="2020" name="BMC Genomics">
        <title>Correction to: Identification and distribution of gene clusters required for synthesis of sphingolipid metabolism inhibitors in diverse species of the filamentous fungus Fusarium.</title>
        <authorList>
            <person name="Kim H.S."/>
            <person name="Lohmar J.M."/>
            <person name="Busman M."/>
            <person name="Brown D.W."/>
            <person name="Naumann T.A."/>
            <person name="Divon H.H."/>
            <person name="Lysoe E."/>
            <person name="Uhlig S."/>
            <person name="Proctor R.H."/>
        </authorList>
    </citation>
    <scope>NUCLEOTIDE SEQUENCE [LARGE SCALE GENOMIC DNA]</scope>
    <source>
        <strain evidence="7">NRRL 25331</strain>
    </source>
</reference>
<dbReference type="InterPro" id="IPR003609">
    <property type="entry name" value="Pan_app"/>
</dbReference>
<accession>A0A8H5WBW7</accession>
<comment type="caution">
    <text evidence="6">The sequence shown here is derived from an EMBL/GenBank/DDBJ whole genome shotgun (WGS) entry which is preliminary data.</text>
</comment>
<dbReference type="SMART" id="SM00223">
    <property type="entry name" value="APPLE"/>
    <property type="match status" value="1"/>
</dbReference>
<reference evidence="6 7" key="2">
    <citation type="submission" date="2020-05" db="EMBL/GenBank/DDBJ databases">
        <title>Identification and distribution of gene clusters putatively required for synthesis of sphingolipid metabolism inhibitors in phylogenetically diverse species of the filamentous fungus Fusarium.</title>
        <authorList>
            <person name="Kim H.-S."/>
            <person name="Busman M."/>
            <person name="Brown D.W."/>
            <person name="Divon H."/>
            <person name="Uhlig S."/>
            <person name="Proctor R.H."/>
        </authorList>
    </citation>
    <scope>NUCLEOTIDE SEQUENCE [LARGE SCALE GENOMIC DNA]</scope>
    <source>
        <strain evidence="6 7">NRRL 25331</strain>
    </source>
</reference>
<gene>
    <name evidence="6" type="ORF">FCIRC_13520</name>
</gene>
<evidence type="ECO:0000259" key="5">
    <source>
        <dbReference type="PROSITE" id="PS50948"/>
    </source>
</evidence>
<evidence type="ECO:0000256" key="2">
    <source>
        <dbReference type="ARBA" id="ARBA00023157"/>
    </source>
</evidence>
<feature type="signal peptide" evidence="4">
    <location>
        <begin position="1"/>
        <end position="23"/>
    </location>
</feature>
<dbReference type="Gene3D" id="3.50.4.10">
    <property type="entry name" value="Hepatocyte Growth Factor"/>
    <property type="match status" value="2"/>
</dbReference>
<dbReference type="AlphaFoldDB" id="A0A8H5WBW7"/>
<dbReference type="Proteomes" id="UP000572754">
    <property type="component" value="Unassembled WGS sequence"/>
</dbReference>
<dbReference type="SMART" id="SM00473">
    <property type="entry name" value="PAN_AP"/>
    <property type="match status" value="5"/>
</dbReference>
<evidence type="ECO:0000313" key="6">
    <source>
        <dbReference type="EMBL" id="KAF5656777.1"/>
    </source>
</evidence>
<evidence type="ECO:0000313" key="7">
    <source>
        <dbReference type="Proteomes" id="UP000572754"/>
    </source>
</evidence>
<name>A0A8H5WBW7_FUSCI</name>
<dbReference type="Pfam" id="PF00024">
    <property type="entry name" value="PAN_1"/>
    <property type="match status" value="3"/>
</dbReference>
<dbReference type="Pfam" id="PF14295">
    <property type="entry name" value="PAN_4"/>
    <property type="match status" value="2"/>
</dbReference>
<feature type="region of interest" description="Disordered" evidence="3">
    <location>
        <begin position="121"/>
        <end position="152"/>
    </location>
</feature>
<dbReference type="GO" id="GO:0006508">
    <property type="term" value="P:proteolysis"/>
    <property type="evidence" value="ECO:0007669"/>
    <property type="project" value="InterPro"/>
</dbReference>
<proteinExistence type="predicted"/>
<dbReference type="InterPro" id="IPR000177">
    <property type="entry name" value="Apple"/>
</dbReference>
<keyword evidence="4" id="KW-0732">Signal</keyword>
<evidence type="ECO:0000256" key="4">
    <source>
        <dbReference type="SAM" id="SignalP"/>
    </source>
</evidence>